<dbReference type="Pfam" id="PF13385">
    <property type="entry name" value="Laminin_G_3"/>
    <property type="match status" value="1"/>
</dbReference>
<dbReference type="GO" id="GO:0042597">
    <property type="term" value="C:periplasmic space"/>
    <property type="evidence" value="ECO:0007669"/>
    <property type="project" value="InterPro"/>
</dbReference>
<accession>A0A0C5VYS6</accession>
<evidence type="ECO:0000256" key="1">
    <source>
        <dbReference type="ARBA" id="ARBA00022729"/>
    </source>
</evidence>
<dbReference type="InterPro" id="IPR006558">
    <property type="entry name" value="LamG-like"/>
</dbReference>
<evidence type="ECO:0000259" key="4">
    <source>
        <dbReference type="SMART" id="SM00560"/>
    </source>
</evidence>
<dbReference type="PATRIC" id="fig|1445510.3.peg.3489"/>
<dbReference type="AlphaFoldDB" id="A0A0C5VYS6"/>
<dbReference type="InterPro" id="IPR008397">
    <property type="entry name" value="Alginate_lyase_dom"/>
</dbReference>
<dbReference type="SUPFAM" id="SSF49899">
    <property type="entry name" value="Concanavalin A-like lectins/glucanases"/>
    <property type="match status" value="1"/>
</dbReference>
<name>A0A0C5VYS6_9GAMM</name>
<feature type="domain" description="LamG-like jellyroll fold" evidence="4">
    <location>
        <begin position="616"/>
        <end position="751"/>
    </location>
</feature>
<dbReference type="Gene3D" id="1.50.10.100">
    <property type="entry name" value="Chondroitin AC/alginate lyase"/>
    <property type="match status" value="1"/>
</dbReference>
<dbReference type="SMART" id="SM00560">
    <property type="entry name" value="LamGL"/>
    <property type="match status" value="1"/>
</dbReference>
<organism evidence="5 6">
    <name type="scientific">Gynuella sunshinyii YC6258</name>
    <dbReference type="NCBI Taxonomy" id="1445510"/>
    <lineage>
        <taxon>Bacteria</taxon>
        <taxon>Pseudomonadati</taxon>
        <taxon>Pseudomonadota</taxon>
        <taxon>Gammaproteobacteria</taxon>
        <taxon>Oceanospirillales</taxon>
        <taxon>Saccharospirillaceae</taxon>
        <taxon>Gynuella</taxon>
    </lineage>
</organism>
<keyword evidence="3" id="KW-0456">Lyase</keyword>
<keyword evidence="2" id="KW-1015">Disulfide bond</keyword>
<evidence type="ECO:0000256" key="3">
    <source>
        <dbReference type="ARBA" id="ARBA00023239"/>
    </source>
</evidence>
<protein>
    <recommendedName>
        <fullName evidence="4">LamG-like jellyroll fold domain-containing protein</fullName>
    </recommendedName>
</protein>
<dbReference type="InterPro" id="IPR013783">
    <property type="entry name" value="Ig-like_fold"/>
</dbReference>
<proteinExistence type="predicted"/>
<gene>
    <name evidence="5" type="ORF">YC6258_03528</name>
</gene>
<dbReference type="SUPFAM" id="SSF48230">
    <property type="entry name" value="Chondroitin AC/alginate lyase"/>
    <property type="match status" value="1"/>
</dbReference>
<dbReference type="Gene3D" id="2.60.40.10">
    <property type="entry name" value="Immunoglobulins"/>
    <property type="match status" value="1"/>
</dbReference>
<keyword evidence="6" id="KW-1185">Reference proteome</keyword>
<dbReference type="KEGG" id="gsn:YC6258_03528"/>
<dbReference type="Pfam" id="PF05426">
    <property type="entry name" value="Alginate_lyase"/>
    <property type="match status" value="1"/>
</dbReference>
<evidence type="ECO:0000256" key="2">
    <source>
        <dbReference type="ARBA" id="ARBA00023157"/>
    </source>
</evidence>
<evidence type="ECO:0000313" key="5">
    <source>
        <dbReference type="EMBL" id="AJQ95564.1"/>
    </source>
</evidence>
<dbReference type="EMBL" id="CP007142">
    <property type="protein sequence ID" value="AJQ95564.1"/>
    <property type="molecule type" value="Genomic_DNA"/>
</dbReference>
<keyword evidence="1" id="KW-0732">Signal</keyword>
<dbReference type="InterPro" id="IPR008929">
    <property type="entry name" value="Chondroitin_lyas"/>
</dbReference>
<sequence>MTQPIPLSLITVRLFSNHLLRENNICMNTLPSLQTQVESLMSLDNKARRRLIQGLAAAIFLPSLSACRIKANESVSQSYNVSDKTVLTMDTSLTMNTVRHPGLLHTEADFTRMREKVEAHEEPWLSGWAQLNDYDYTSLGRAPNPQVTVSRGSDNTGLGTMKFDMESTYQIALCWKVTGDTRYADLAVWFLNEWSATMTTLTGNADRFLAAGIYGYQWANAAEIMRTYSGWASDDIAAFQNLLSTVFYPLSSLFLAEHNGTEYAMSGSDITNYWANWDLCNICSIFAIGVFCDRLDFCNKALDYFLNGRGNGAAAHIVYMTHPGYLGQWQESGRDQGHSSLGISLIASLCEMAWNQGVDLYGYWNNRVLAGAEYVAASNLSDYNGDYPTLPYAPYSNRHGTSTGVSGGGRPSLRPGWEIIYNHYVNRKGLSAPWASAMAARVRPEWRDRGGDEPSFGTLTMSREPFPGDIPPSGLSGVLSNGQVLLSWWGSAYATSYNVKRGTSALGPFDTIANVTDPRTYTDAPGDGIWFYSITGITPNGETDISNVVRMALPFKACMILPLDGSSDDTSGDARHATLNGGASWGDGRIAGTQALRLDGESGYLSLPDGILTDISDFTICAWVNWQGGSKNQRIFDFGTSDIVYAALILESDRIRFAITGTRFWGERCIYYYSALPTDQWVHIAITLSGEYGRLYVNGSQVATDDSIKFAPFQMGYTRQNWLGRSQYSSDPKYNGFLQDFRLYSGALDDAQIAALAL</sequence>
<dbReference type="Gene3D" id="2.60.120.200">
    <property type="match status" value="1"/>
</dbReference>
<reference evidence="5 6" key="1">
    <citation type="submission" date="2014-01" db="EMBL/GenBank/DDBJ databases">
        <title>Full genme sequencing of cellulolytic bacterium Gynuella sunshinyii YC6258T gen. nov., sp. nov.</title>
        <authorList>
            <person name="Khan H."/>
            <person name="Chung E.J."/>
            <person name="Chung Y.R."/>
        </authorList>
    </citation>
    <scope>NUCLEOTIDE SEQUENCE [LARGE SCALE GENOMIC DNA]</scope>
    <source>
        <strain evidence="5 6">YC6258</strain>
    </source>
</reference>
<dbReference type="InterPro" id="IPR013320">
    <property type="entry name" value="ConA-like_dom_sf"/>
</dbReference>
<dbReference type="HOGENOM" id="CLU_367554_0_0_6"/>
<dbReference type="STRING" id="1445510.YC6258_03528"/>
<dbReference type="Proteomes" id="UP000032266">
    <property type="component" value="Chromosome"/>
</dbReference>
<dbReference type="GO" id="GO:0016829">
    <property type="term" value="F:lyase activity"/>
    <property type="evidence" value="ECO:0007669"/>
    <property type="project" value="UniProtKB-KW"/>
</dbReference>
<evidence type="ECO:0000313" key="6">
    <source>
        <dbReference type="Proteomes" id="UP000032266"/>
    </source>
</evidence>